<keyword evidence="3" id="KW-1185">Reference proteome</keyword>
<gene>
    <name evidence="2" type="ORF">BOTNAR_0258g00070</name>
</gene>
<evidence type="ECO:0000313" key="2">
    <source>
        <dbReference type="EMBL" id="TGO54814.1"/>
    </source>
</evidence>
<dbReference type="OrthoDB" id="3539704at2759"/>
<organism evidence="2 3">
    <name type="scientific">Botryotinia narcissicola</name>
    <dbReference type="NCBI Taxonomy" id="278944"/>
    <lineage>
        <taxon>Eukaryota</taxon>
        <taxon>Fungi</taxon>
        <taxon>Dikarya</taxon>
        <taxon>Ascomycota</taxon>
        <taxon>Pezizomycotina</taxon>
        <taxon>Leotiomycetes</taxon>
        <taxon>Helotiales</taxon>
        <taxon>Sclerotiniaceae</taxon>
        <taxon>Botryotinia</taxon>
    </lineage>
</organism>
<reference evidence="2 3" key="1">
    <citation type="submission" date="2017-12" db="EMBL/GenBank/DDBJ databases">
        <title>Comparative genomics of Botrytis spp.</title>
        <authorList>
            <person name="Valero-Jimenez C.A."/>
            <person name="Tapia P."/>
            <person name="Veloso J."/>
            <person name="Silva-Moreno E."/>
            <person name="Staats M."/>
            <person name="Valdes J.H."/>
            <person name="Van Kan J.A.L."/>
        </authorList>
    </citation>
    <scope>NUCLEOTIDE SEQUENCE [LARGE SCALE GENOMIC DNA]</scope>
    <source>
        <strain evidence="2 3">MUCL2120</strain>
    </source>
</reference>
<feature type="compositionally biased region" description="Polar residues" evidence="1">
    <location>
        <begin position="1"/>
        <end position="10"/>
    </location>
</feature>
<evidence type="ECO:0000256" key="1">
    <source>
        <dbReference type="SAM" id="MobiDB-lite"/>
    </source>
</evidence>
<feature type="region of interest" description="Disordered" evidence="1">
    <location>
        <begin position="1"/>
        <end position="102"/>
    </location>
</feature>
<protein>
    <submittedName>
        <fullName evidence="2">Uncharacterized protein</fullName>
    </submittedName>
</protein>
<feature type="compositionally biased region" description="Polar residues" evidence="1">
    <location>
        <begin position="73"/>
        <end position="101"/>
    </location>
</feature>
<accession>A0A4Z1I252</accession>
<sequence>MIQFPVSSRGTKIAPPDTLKRKYSSLEKPDMRPKLPEKNSKGTAKDLEKVASKESKVPPTRTRLTRSRKSTSFQSSISRPQSQNPLTMSSKNDLVNSSVDKSVTRDHGLINVRLPDAHSNTSESQIPKRQQVRSYTYRKETIVVLPKTLNLVIVSSEKADVSHYEVSDSEWALSESTLLRAIVYDKPHPIEQPGRLKMVIRNDDSITIKWNEVIANYARRGKPPAIAIQS</sequence>
<name>A0A4Z1I252_9HELO</name>
<comment type="caution">
    <text evidence="2">The sequence shown here is derived from an EMBL/GenBank/DDBJ whole genome shotgun (WGS) entry which is preliminary data.</text>
</comment>
<dbReference type="EMBL" id="PQXJ01000258">
    <property type="protein sequence ID" value="TGO54814.1"/>
    <property type="molecule type" value="Genomic_DNA"/>
</dbReference>
<dbReference type="AlphaFoldDB" id="A0A4Z1I252"/>
<dbReference type="Proteomes" id="UP000297452">
    <property type="component" value="Unassembled WGS sequence"/>
</dbReference>
<evidence type="ECO:0000313" key="3">
    <source>
        <dbReference type="Proteomes" id="UP000297452"/>
    </source>
</evidence>
<proteinExistence type="predicted"/>
<feature type="compositionally biased region" description="Basic and acidic residues" evidence="1">
    <location>
        <begin position="18"/>
        <end position="56"/>
    </location>
</feature>